<dbReference type="EMBL" id="BONU01000041">
    <property type="protein sequence ID" value="GIG75965.1"/>
    <property type="molecule type" value="Genomic_DNA"/>
</dbReference>
<sequence length="174" mass="18296">MYTFLVTLHVLTAVLLIGPFALAPFLGNRAIRRHDADDTRDAARILARFAIGSLIVAALGIGALSLSREYSFRTPWVIISLTLYVIAMGVATGYTLPAIRQAAGVIGKGVLERPAAAAEGDGEAPPPTLAATATDLATKERLDNLAGRVAASGSLVFLLIVVITVLMVTRPFGR</sequence>
<accession>A0A8J3LSF0</accession>
<keyword evidence="1" id="KW-1133">Transmembrane helix</keyword>
<evidence type="ECO:0000256" key="1">
    <source>
        <dbReference type="SAM" id="Phobius"/>
    </source>
</evidence>
<keyword evidence="3" id="KW-1185">Reference proteome</keyword>
<feature type="transmembrane region" description="Helical" evidence="1">
    <location>
        <begin position="45"/>
        <end position="64"/>
    </location>
</feature>
<dbReference type="Proteomes" id="UP000653674">
    <property type="component" value="Unassembled WGS sequence"/>
</dbReference>
<keyword evidence="1" id="KW-0472">Membrane</keyword>
<dbReference type="RefSeq" id="WP_168079687.1">
    <property type="nucleotide sequence ID" value="NZ_BAAAQJ010000029.1"/>
</dbReference>
<reference evidence="2" key="1">
    <citation type="submission" date="2021-01" db="EMBL/GenBank/DDBJ databases">
        <title>Whole genome shotgun sequence of Planosporangium flavigriseum NBRC 105377.</title>
        <authorList>
            <person name="Komaki H."/>
            <person name="Tamura T."/>
        </authorList>
    </citation>
    <scope>NUCLEOTIDE SEQUENCE</scope>
    <source>
        <strain evidence="2">NBRC 105377</strain>
    </source>
</reference>
<keyword evidence="1" id="KW-0812">Transmembrane</keyword>
<dbReference type="InterPro" id="IPR018729">
    <property type="entry name" value="DUF2269_transmembrane"/>
</dbReference>
<protein>
    <recommendedName>
        <fullName evidence="4">DUF2269 family protein</fullName>
    </recommendedName>
</protein>
<feature type="transmembrane region" description="Helical" evidence="1">
    <location>
        <begin position="6"/>
        <end position="25"/>
    </location>
</feature>
<dbReference type="AlphaFoldDB" id="A0A8J3LSF0"/>
<name>A0A8J3LSF0_9ACTN</name>
<feature type="transmembrane region" description="Helical" evidence="1">
    <location>
        <begin position="149"/>
        <end position="168"/>
    </location>
</feature>
<evidence type="ECO:0008006" key="4">
    <source>
        <dbReference type="Google" id="ProtNLM"/>
    </source>
</evidence>
<evidence type="ECO:0000313" key="2">
    <source>
        <dbReference type="EMBL" id="GIG75965.1"/>
    </source>
</evidence>
<organism evidence="2 3">
    <name type="scientific">Planosporangium flavigriseum</name>
    <dbReference type="NCBI Taxonomy" id="373681"/>
    <lineage>
        <taxon>Bacteria</taxon>
        <taxon>Bacillati</taxon>
        <taxon>Actinomycetota</taxon>
        <taxon>Actinomycetes</taxon>
        <taxon>Micromonosporales</taxon>
        <taxon>Micromonosporaceae</taxon>
        <taxon>Planosporangium</taxon>
    </lineage>
</organism>
<dbReference type="Pfam" id="PF10027">
    <property type="entry name" value="DUF2269"/>
    <property type="match status" value="1"/>
</dbReference>
<evidence type="ECO:0000313" key="3">
    <source>
        <dbReference type="Proteomes" id="UP000653674"/>
    </source>
</evidence>
<comment type="caution">
    <text evidence="2">The sequence shown here is derived from an EMBL/GenBank/DDBJ whole genome shotgun (WGS) entry which is preliminary data.</text>
</comment>
<gene>
    <name evidence="2" type="ORF">Pfl04_43690</name>
</gene>
<feature type="transmembrane region" description="Helical" evidence="1">
    <location>
        <begin position="76"/>
        <end position="96"/>
    </location>
</feature>
<proteinExistence type="predicted"/>